<dbReference type="InterPro" id="IPR037185">
    <property type="entry name" value="EmrE-like"/>
</dbReference>
<comment type="caution">
    <text evidence="10">The sequence shown here is derived from an EMBL/GenBank/DDBJ whole genome shotgun (WGS) entry which is preliminary data.</text>
</comment>
<feature type="transmembrane region" description="Helical" evidence="9">
    <location>
        <begin position="33"/>
        <end position="51"/>
    </location>
</feature>
<dbReference type="PANTHER" id="PTHR30561:SF1">
    <property type="entry name" value="MULTIDRUG TRANSPORTER EMRE"/>
    <property type="match status" value="1"/>
</dbReference>
<dbReference type="Gene3D" id="1.10.3730.20">
    <property type="match status" value="1"/>
</dbReference>
<dbReference type="PANTHER" id="PTHR30561">
    <property type="entry name" value="SMR FAMILY PROTON-DEPENDENT DRUG EFFLUX TRANSPORTER SUGE"/>
    <property type="match status" value="1"/>
</dbReference>
<dbReference type="EMBL" id="RQYC01000001">
    <property type="protein sequence ID" value="RRD91475.1"/>
    <property type="molecule type" value="Genomic_DNA"/>
</dbReference>
<dbReference type="FunFam" id="1.10.3730.20:FF:000001">
    <property type="entry name" value="Quaternary ammonium compound resistance transporter SugE"/>
    <property type="match status" value="1"/>
</dbReference>
<comment type="similarity">
    <text evidence="7 8">Belongs to the drug/metabolite transporter (DMT) superfamily. Small multidrug resistance (SMR) (TC 2.A.7.1) family.</text>
</comment>
<evidence type="ECO:0000256" key="8">
    <source>
        <dbReference type="RuleBase" id="RU003942"/>
    </source>
</evidence>
<feature type="transmembrane region" description="Helical" evidence="9">
    <location>
        <begin position="85"/>
        <end position="104"/>
    </location>
</feature>
<dbReference type="OrthoDB" id="9808638at2"/>
<evidence type="ECO:0000256" key="3">
    <source>
        <dbReference type="ARBA" id="ARBA00022475"/>
    </source>
</evidence>
<dbReference type="AlphaFoldDB" id="A0A3P2A8Z9"/>
<comment type="subcellular location">
    <subcellularLocation>
        <location evidence="1 8">Cell membrane</location>
        <topology evidence="1 8">Multi-pass membrane protein</topology>
    </subcellularLocation>
</comment>
<evidence type="ECO:0000256" key="9">
    <source>
        <dbReference type="SAM" id="Phobius"/>
    </source>
</evidence>
<dbReference type="Proteomes" id="UP000269923">
    <property type="component" value="Unassembled WGS sequence"/>
</dbReference>
<evidence type="ECO:0000313" key="10">
    <source>
        <dbReference type="EMBL" id="RRD91475.1"/>
    </source>
</evidence>
<dbReference type="InterPro" id="IPR000390">
    <property type="entry name" value="Small_drug/metabolite_transptr"/>
</dbReference>
<keyword evidence="11" id="KW-1185">Reference proteome</keyword>
<protein>
    <submittedName>
        <fullName evidence="10">QacE family quaternary ammonium compound efflux SMR transporter</fullName>
    </submittedName>
</protein>
<evidence type="ECO:0000256" key="6">
    <source>
        <dbReference type="ARBA" id="ARBA00023136"/>
    </source>
</evidence>
<dbReference type="STRING" id="1121352.GCA_000620925_00645"/>
<dbReference type="GO" id="GO:0031460">
    <property type="term" value="P:glycine betaine transport"/>
    <property type="evidence" value="ECO:0007669"/>
    <property type="project" value="TreeGrafter"/>
</dbReference>
<sequence length="111" mass="11688">MNHWILLACAIAAEVCGTTLLKYSNGFTRIAPTLGALAAFAVAFYLVSLVFRTLPVGITYAIWSGAGIVLTALIGWAFWGQKPDFPALAGMAMIIGGVVVIQLFSRSTGGH</sequence>
<dbReference type="GO" id="GO:0015220">
    <property type="term" value="F:choline transmembrane transporter activity"/>
    <property type="evidence" value="ECO:0007669"/>
    <property type="project" value="TreeGrafter"/>
</dbReference>
<dbReference type="GO" id="GO:0005886">
    <property type="term" value="C:plasma membrane"/>
    <property type="evidence" value="ECO:0007669"/>
    <property type="project" value="UniProtKB-SubCell"/>
</dbReference>
<organism evidence="10 11">
    <name type="scientific">Conchiformibius steedae</name>
    <dbReference type="NCBI Taxonomy" id="153493"/>
    <lineage>
        <taxon>Bacteria</taxon>
        <taxon>Pseudomonadati</taxon>
        <taxon>Pseudomonadota</taxon>
        <taxon>Betaproteobacteria</taxon>
        <taxon>Neisseriales</taxon>
        <taxon>Neisseriaceae</taxon>
        <taxon>Conchiformibius</taxon>
    </lineage>
</organism>
<dbReference type="GO" id="GO:0015297">
    <property type="term" value="F:antiporter activity"/>
    <property type="evidence" value="ECO:0007669"/>
    <property type="project" value="TreeGrafter"/>
</dbReference>
<dbReference type="InterPro" id="IPR045324">
    <property type="entry name" value="Small_multidrug_res"/>
</dbReference>
<proteinExistence type="inferred from homology"/>
<dbReference type="GO" id="GO:1990961">
    <property type="term" value="P:xenobiotic detoxification by transmembrane export across the plasma membrane"/>
    <property type="evidence" value="ECO:0007669"/>
    <property type="project" value="UniProtKB-ARBA"/>
</dbReference>
<keyword evidence="2" id="KW-0813">Transport</keyword>
<keyword evidence="3" id="KW-1003">Cell membrane</keyword>
<gene>
    <name evidence="10" type="ORF">EII21_00105</name>
</gene>
<keyword evidence="5 9" id="KW-1133">Transmembrane helix</keyword>
<name>A0A3P2A8Z9_9NEIS</name>
<dbReference type="Pfam" id="PF00893">
    <property type="entry name" value="Multi_Drug_Res"/>
    <property type="match status" value="1"/>
</dbReference>
<dbReference type="GO" id="GO:0015199">
    <property type="term" value="F:amino-acid betaine transmembrane transporter activity"/>
    <property type="evidence" value="ECO:0007669"/>
    <property type="project" value="TreeGrafter"/>
</dbReference>
<keyword evidence="6 9" id="KW-0472">Membrane</keyword>
<evidence type="ECO:0000256" key="1">
    <source>
        <dbReference type="ARBA" id="ARBA00004651"/>
    </source>
</evidence>
<keyword evidence="4 8" id="KW-0812">Transmembrane</keyword>
<evidence type="ECO:0000313" key="11">
    <source>
        <dbReference type="Proteomes" id="UP000269923"/>
    </source>
</evidence>
<feature type="transmembrane region" description="Helical" evidence="9">
    <location>
        <begin position="58"/>
        <end position="79"/>
    </location>
</feature>
<dbReference type="SUPFAM" id="SSF103481">
    <property type="entry name" value="Multidrug resistance efflux transporter EmrE"/>
    <property type="match status" value="1"/>
</dbReference>
<evidence type="ECO:0000256" key="7">
    <source>
        <dbReference type="ARBA" id="ARBA00038032"/>
    </source>
</evidence>
<evidence type="ECO:0000256" key="5">
    <source>
        <dbReference type="ARBA" id="ARBA00022989"/>
    </source>
</evidence>
<evidence type="ECO:0000256" key="2">
    <source>
        <dbReference type="ARBA" id="ARBA00022448"/>
    </source>
</evidence>
<evidence type="ECO:0000256" key="4">
    <source>
        <dbReference type="ARBA" id="ARBA00022692"/>
    </source>
</evidence>
<accession>A0A3P2A8Z9</accession>
<reference evidence="10 11" key="1">
    <citation type="submission" date="2018-11" db="EMBL/GenBank/DDBJ databases">
        <title>Genomes From Bacteria Associated with the Canine Oral Cavity: a Test Case for Automated Genome-Based Taxonomic Assignment.</title>
        <authorList>
            <person name="Coil D.A."/>
            <person name="Jospin G."/>
            <person name="Darling A.E."/>
            <person name="Wallis C."/>
            <person name="Davis I.J."/>
            <person name="Harris S."/>
            <person name="Eisen J.A."/>
            <person name="Holcombe L.J."/>
            <person name="O'Flynn C."/>
        </authorList>
    </citation>
    <scope>NUCLEOTIDE SEQUENCE [LARGE SCALE GENOMIC DNA]</scope>
    <source>
        <strain evidence="10 11">COT-280</strain>
    </source>
</reference>
<dbReference type="RefSeq" id="WP_124793683.1">
    <property type="nucleotide sequence ID" value="NZ_RQYC01000001.1"/>
</dbReference>